<dbReference type="SMART" id="SM00389">
    <property type="entry name" value="HOX"/>
    <property type="match status" value="1"/>
</dbReference>
<protein>
    <submittedName>
        <fullName evidence="12 13">Homeobox protein BEL1 homolog</fullName>
    </submittedName>
</protein>
<dbReference type="AlphaFoldDB" id="A0A8B8ZX72"/>
<evidence type="ECO:0000256" key="5">
    <source>
        <dbReference type="ARBA" id="ARBA00023155"/>
    </source>
</evidence>
<accession>A0A8B8ZX72</accession>
<dbReference type="PROSITE" id="PS50071">
    <property type="entry name" value="HOMEOBOX_2"/>
    <property type="match status" value="1"/>
</dbReference>
<evidence type="ECO:0000256" key="6">
    <source>
        <dbReference type="ARBA" id="ARBA00023163"/>
    </source>
</evidence>
<evidence type="ECO:0000313" key="14">
    <source>
        <dbReference type="RefSeq" id="XP_038976135.1"/>
    </source>
</evidence>
<evidence type="ECO:0000313" key="16">
    <source>
        <dbReference type="RefSeq" id="XP_038976138.1"/>
    </source>
</evidence>
<evidence type="ECO:0000256" key="2">
    <source>
        <dbReference type="ARBA" id="ARBA00006454"/>
    </source>
</evidence>
<sequence length="607" mass="67347">MAHHPQEKPGTQISPAFGYIDFSSTGNSNIQSFESNQELYSLRAGMEMLGRGFIPKVGGSSSGIGGGFCQSSNENLMVSAETAGTTTTVNSWQHPNRMLVEDPSLRCLFPNVANQQPIRGLSLSLCNPEPSESIAGMEQPILQQHLPTNSTDELFPKSAALLQDRRFFQQSYQQPRQLKSSKFLIPAQELLNEFCSLGGAGNSSKQKSYKANQWEEGGSSSNSSRNQSLYSSDVLELQKRKAKLLSMLEEVDMRYKKYCEQMRAVVSSFEAVAGEGAASVYSMLASKAMSKHFRCLKDGIVGQIRAIKKAMGEKDPVAPGTIRGETPRLKLIDQCLRQQKAFQQAGTMESCPWRPQRGLPECSVSILRAWLFEHFLHPYPSDVDKHILARQTGLSRSQVSNWFINARVRLWKPMVEEMYSEEIKEQDKQTSQEENNGHNNCRPGELQSKRNPNPNSSSLQLHAEDQKPTPGELLNCSDSLSSIVNSSHHCTNGRDPTDGKSSFHDPRQHHPVPRAENFGVMDLDFTSYGECSNQNFGDGVSLTLGLQQHNEGAMSLSFSPASQHSLFFSRAQMEDCQPGQFSILDGEAQNLPYRNLMGAQLLHDLAG</sequence>
<dbReference type="RefSeq" id="XP_038976133.1">
    <property type="nucleotide sequence ID" value="XM_039120205.1"/>
</dbReference>
<dbReference type="GO" id="GO:0006355">
    <property type="term" value="P:regulation of DNA-templated transcription"/>
    <property type="evidence" value="ECO:0007669"/>
    <property type="project" value="InterPro"/>
</dbReference>
<keyword evidence="7 8" id="KW-0539">Nucleus</keyword>
<proteinExistence type="inferred from homology"/>
<dbReference type="RefSeq" id="XP_038976138.1">
    <property type="nucleotide sequence ID" value="XM_039120210.1"/>
</dbReference>
<dbReference type="Pfam" id="PF07526">
    <property type="entry name" value="POX"/>
    <property type="match status" value="1"/>
</dbReference>
<dbReference type="SUPFAM" id="SSF46689">
    <property type="entry name" value="Homeodomain-like"/>
    <property type="match status" value="1"/>
</dbReference>
<dbReference type="RefSeq" id="XP_038976135.1">
    <property type="nucleotide sequence ID" value="XM_039120207.1"/>
</dbReference>
<keyword evidence="3" id="KW-0805">Transcription regulation</keyword>
<evidence type="ECO:0000313" key="11">
    <source>
        <dbReference type="Proteomes" id="UP000228380"/>
    </source>
</evidence>
<keyword evidence="5 8" id="KW-0371">Homeobox</keyword>
<evidence type="ECO:0000313" key="12">
    <source>
        <dbReference type="RefSeq" id="XP_038976133.1"/>
    </source>
</evidence>
<feature type="region of interest" description="Disordered" evidence="9">
    <location>
        <begin position="201"/>
        <end position="227"/>
    </location>
</feature>
<gene>
    <name evidence="12 13 14 15 16" type="primary">LOC120107063</name>
</gene>
<evidence type="ECO:0000256" key="9">
    <source>
        <dbReference type="SAM" id="MobiDB-lite"/>
    </source>
</evidence>
<comment type="subcellular location">
    <subcellularLocation>
        <location evidence="1 8">Nucleus</location>
    </subcellularLocation>
</comment>
<feature type="DNA-binding region" description="Homeobox" evidence="8">
    <location>
        <begin position="374"/>
        <end position="414"/>
    </location>
</feature>
<dbReference type="RefSeq" id="XP_038976136.1">
    <property type="nucleotide sequence ID" value="XM_039120208.1"/>
</dbReference>
<feature type="compositionally biased region" description="Polar residues" evidence="9">
    <location>
        <begin position="202"/>
        <end position="211"/>
    </location>
</feature>
<evidence type="ECO:0000256" key="3">
    <source>
        <dbReference type="ARBA" id="ARBA00023015"/>
    </source>
</evidence>
<evidence type="ECO:0000259" key="10">
    <source>
        <dbReference type="PROSITE" id="PS50071"/>
    </source>
</evidence>
<keyword evidence="6" id="KW-0804">Transcription</keyword>
<dbReference type="InterPro" id="IPR008422">
    <property type="entry name" value="KN_HD"/>
</dbReference>
<dbReference type="PANTHER" id="PTHR11850">
    <property type="entry name" value="HOMEOBOX PROTEIN TRANSCRIPTION FACTORS"/>
    <property type="match status" value="1"/>
</dbReference>
<feature type="compositionally biased region" description="Polar residues" evidence="9">
    <location>
        <begin position="476"/>
        <end position="490"/>
    </location>
</feature>
<dbReference type="InterPro" id="IPR001356">
    <property type="entry name" value="HD"/>
</dbReference>
<evidence type="ECO:0000313" key="13">
    <source>
        <dbReference type="RefSeq" id="XP_038976134.1"/>
    </source>
</evidence>
<dbReference type="CDD" id="cd00086">
    <property type="entry name" value="homeodomain"/>
    <property type="match status" value="1"/>
</dbReference>
<feature type="compositionally biased region" description="Basic and acidic residues" evidence="9">
    <location>
        <begin position="421"/>
        <end position="431"/>
    </location>
</feature>
<dbReference type="SMART" id="SM00574">
    <property type="entry name" value="POX"/>
    <property type="match status" value="1"/>
</dbReference>
<dbReference type="KEGG" id="pda:120107063"/>
<dbReference type="GeneID" id="120107063"/>
<dbReference type="FunFam" id="1.10.10.60:FF:000083">
    <property type="entry name" value="BEL1-like homeodomain protein 4"/>
    <property type="match status" value="1"/>
</dbReference>
<evidence type="ECO:0000256" key="7">
    <source>
        <dbReference type="ARBA" id="ARBA00023242"/>
    </source>
</evidence>
<dbReference type="Gene3D" id="1.10.10.60">
    <property type="entry name" value="Homeodomain-like"/>
    <property type="match status" value="1"/>
</dbReference>
<evidence type="ECO:0000256" key="8">
    <source>
        <dbReference type="PROSITE-ProRule" id="PRU00108"/>
    </source>
</evidence>
<keyword evidence="4 8" id="KW-0238">DNA-binding</keyword>
<name>A0A8B8ZX72_PHODC</name>
<dbReference type="Pfam" id="PF05920">
    <property type="entry name" value="Homeobox_KN"/>
    <property type="match status" value="1"/>
</dbReference>
<organism evidence="11 16">
    <name type="scientific">Phoenix dactylifera</name>
    <name type="common">Date palm</name>
    <dbReference type="NCBI Taxonomy" id="42345"/>
    <lineage>
        <taxon>Eukaryota</taxon>
        <taxon>Viridiplantae</taxon>
        <taxon>Streptophyta</taxon>
        <taxon>Embryophyta</taxon>
        <taxon>Tracheophyta</taxon>
        <taxon>Spermatophyta</taxon>
        <taxon>Magnoliopsida</taxon>
        <taxon>Liliopsida</taxon>
        <taxon>Arecaceae</taxon>
        <taxon>Coryphoideae</taxon>
        <taxon>Phoeniceae</taxon>
        <taxon>Phoenix</taxon>
    </lineage>
</organism>
<feature type="compositionally biased region" description="Basic and acidic residues" evidence="9">
    <location>
        <begin position="495"/>
        <end position="508"/>
    </location>
</feature>
<dbReference type="InterPro" id="IPR006563">
    <property type="entry name" value="POX_dom"/>
</dbReference>
<feature type="compositionally biased region" description="Polar residues" evidence="9">
    <location>
        <begin position="449"/>
        <end position="460"/>
    </location>
</feature>
<dbReference type="GO" id="GO:0005634">
    <property type="term" value="C:nucleus"/>
    <property type="evidence" value="ECO:0007669"/>
    <property type="project" value="UniProtKB-SubCell"/>
</dbReference>
<reference evidence="12 13" key="1">
    <citation type="submission" date="2025-04" db="UniProtKB">
        <authorList>
            <consortium name="RefSeq"/>
        </authorList>
    </citation>
    <scope>IDENTIFICATION</scope>
    <source>
        <tissue evidence="12 13">Young leaves</tissue>
    </source>
</reference>
<evidence type="ECO:0000256" key="4">
    <source>
        <dbReference type="ARBA" id="ARBA00023125"/>
    </source>
</evidence>
<comment type="similarity">
    <text evidence="2">Belongs to the TALE/BELL homeobox family.</text>
</comment>
<dbReference type="GO" id="GO:0003677">
    <property type="term" value="F:DNA binding"/>
    <property type="evidence" value="ECO:0007669"/>
    <property type="project" value="UniProtKB-UniRule"/>
</dbReference>
<evidence type="ECO:0000256" key="1">
    <source>
        <dbReference type="ARBA" id="ARBA00004123"/>
    </source>
</evidence>
<dbReference type="InterPro" id="IPR050224">
    <property type="entry name" value="TALE_homeobox"/>
</dbReference>
<evidence type="ECO:0000313" key="15">
    <source>
        <dbReference type="RefSeq" id="XP_038976136.1"/>
    </source>
</evidence>
<dbReference type="OrthoDB" id="10056939at2759"/>
<feature type="domain" description="Homeobox" evidence="10">
    <location>
        <begin position="372"/>
        <end position="413"/>
    </location>
</feature>
<keyword evidence="11" id="KW-1185">Reference proteome</keyword>
<dbReference type="InterPro" id="IPR009057">
    <property type="entry name" value="Homeodomain-like_sf"/>
</dbReference>
<dbReference type="Proteomes" id="UP000228380">
    <property type="component" value="Unplaced"/>
</dbReference>
<dbReference type="RefSeq" id="XP_038976134.1">
    <property type="nucleotide sequence ID" value="XM_039120206.1"/>
</dbReference>
<feature type="region of interest" description="Disordered" evidence="9">
    <location>
        <begin position="421"/>
        <end position="514"/>
    </location>
</feature>